<evidence type="ECO:0000313" key="1">
    <source>
        <dbReference type="EMBL" id="KAJ8621932.1"/>
    </source>
</evidence>
<gene>
    <name evidence="1" type="ORF">MRB53_030461</name>
</gene>
<dbReference type="EMBL" id="CM056818">
    <property type="protein sequence ID" value="KAJ8621932.1"/>
    <property type="molecule type" value="Genomic_DNA"/>
</dbReference>
<organism evidence="1 2">
    <name type="scientific">Persea americana</name>
    <name type="common">Avocado</name>
    <dbReference type="NCBI Taxonomy" id="3435"/>
    <lineage>
        <taxon>Eukaryota</taxon>
        <taxon>Viridiplantae</taxon>
        <taxon>Streptophyta</taxon>
        <taxon>Embryophyta</taxon>
        <taxon>Tracheophyta</taxon>
        <taxon>Spermatophyta</taxon>
        <taxon>Magnoliopsida</taxon>
        <taxon>Magnoliidae</taxon>
        <taxon>Laurales</taxon>
        <taxon>Lauraceae</taxon>
        <taxon>Persea</taxon>
    </lineage>
</organism>
<dbReference type="Proteomes" id="UP001234297">
    <property type="component" value="Chromosome 10"/>
</dbReference>
<sequence>MFRISNNLIGLLNFLTFLLSIPILAGGIWLSARSTTNCDKFLDRPIIAVSVFLMVVSLTGLAGACCCISCLLWLYLFVMFLHIVLLFCFTIFAFAKRVNDSENWSKIKSCLADSNVCKTLEASNDAETEFYKRSLSPVQSSDLRHKAVFVLYLQPCPTPESPPPLRVTGAEAPPTLLPWKKQKTGSIFCPIKKRRRRRKPRDSLRLRFSPDVSTAAPRIPSPKKEETVEEAIDGEGEKNTLSIATVFDGSVMHSSAFCAHRRSLVAQASTDTYSDLDCLVWNNDQNTLCYNCQSCKAGVLANLKRYWKKVAVVSIIFLIFLIIVYIVGCCAFRNNWEDNAFRWKG</sequence>
<evidence type="ECO:0000313" key="2">
    <source>
        <dbReference type="Proteomes" id="UP001234297"/>
    </source>
</evidence>
<name>A0ACC2KME0_PERAE</name>
<protein>
    <submittedName>
        <fullName evidence="1">Uncharacterized protein</fullName>
    </submittedName>
</protein>
<proteinExistence type="predicted"/>
<accession>A0ACC2KME0</accession>
<keyword evidence="2" id="KW-1185">Reference proteome</keyword>
<reference evidence="1 2" key="1">
    <citation type="journal article" date="2022" name="Hortic Res">
        <title>A haplotype resolved chromosomal level avocado genome allows analysis of novel avocado genes.</title>
        <authorList>
            <person name="Nath O."/>
            <person name="Fletcher S.J."/>
            <person name="Hayward A."/>
            <person name="Shaw L.M."/>
            <person name="Masouleh A.K."/>
            <person name="Furtado A."/>
            <person name="Henry R.J."/>
            <person name="Mitter N."/>
        </authorList>
    </citation>
    <scope>NUCLEOTIDE SEQUENCE [LARGE SCALE GENOMIC DNA]</scope>
    <source>
        <strain evidence="2">cv. Hass</strain>
    </source>
</reference>
<comment type="caution">
    <text evidence="1">The sequence shown here is derived from an EMBL/GenBank/DDBJ whole genome shotgun (WGS) entry which is preliminary data.</text>
</comment>